<keyword evidence="3" id="KW-1185">Reference proteome</keyword>
<dbReference type="AlphaFoldDB" id="A0A940YPT1"/>
<dbReference type="CDD" id="cd16892">
    <property type="entry name" value="LT_VirB1-like"/>
    <property type="match status" value="1"/>
</dbReference>
<organism evidence="2 3">
    <name type="scientific">Ideonella alba</name>
    <dbReference type="NCBI Taxonomy" id="2824118"/>
    <lineage>
        <taxon>Bacteria</taxon>
        <taxon>Pseudomonadati</taxon>
        <taxon>Pseudomonadota</taxon>
        <taxon>Betaproteobacteria</taxon>
        <taxon>Burkholderiales</taxon>
        <taxon>Sphaerotilaceae</taxon>
        <taxon>Ideonella</taxon>
    </lineage>
</organism>
<protein>
    <submittedName>
        <fullName evidence="2">Lytic transglycosylase domain-containing protein</fullName>
    </submittedName>
</protein>
<name>A0A940YPT1_9BURK</name>
<reference evidence="2 3" key="1">
    <citation type="submission" date="2021-04" db="EMBL/GenBank/DDBJ databases">
        <title>The genome sequence of Ideonella sp. 3Y2.</title>
        <authorList>
            <person name="Liu Y."/>
        </authorList>
    </citation>
    <scope>NUCLEOTIDE SEQUENCE [LARGE SCALE GENOMIC DNA]</scope>
    <source>
        <strain evidence="2 3">3Y2</strain>
    </source>
</reference>
<dbReference type="Gene3D" id="1.10.530.10">
    <property type="match status" value="1"/>
</dbReference>
<sequence>MDAGTFLALALACAPQVHADTARALVSVESAFNPWAIGVVGGALERQPRHRSEALATARALQEAGWNFSVGLGQINLANFDRLGLTLESAFEPCLNLAAMQTVLGDCLHRASTTAVRTVEQVALRQALSCYYSGNFTTGFHQGYVRKVVSAVRAVPTLPPKE</sequence>
<evidence type="ECO:0000313" key="2">
    <source>
        <dbReference type="EMBL" id="MBQ0933629.1"/>
    </source>
</evidence>
<proteinExistence type="predicted"/>
<evidence type="ECO:0000259" key="1">
    <source>
        <dbReference type="Pfam" id="PF01464"/>
    </source>
</evidence>
<dbReference type="SUPFAM" id="SSF53955">
    <property type="entry name" value="Lysozyme-like"/>
    <property type="match status" value="1"/>
</dbReference>
<feature type="domain" description="Transglycosylase SLT" evidence="1">
    <location>
        <begin position="10"/>
        <end position="144"/>
    </location>
</feature>
<evidence type="ECO:0000313" key="3">
    <source>
        <dbReference type="Proteomes" id="UP000676246"/>
    </source>
</evidence>
<gene>
    <name evidence="2" type="ORF">KAK03_24425</name>
</gene>
<dbReference type="InterPro" id="IPR008258">
    <property type="entry name" value="Transglycosylase_SLT_dom_1"/>
</dbReference>
<dbReference type="RefSeq" id="WP_210857294.1">
    <property type="nucleotide sequence ID" value="NZ_JAGQDD010000037.1"/>
</dbReference>
<dbReference type="Proteomes" id="UP000676246">
    <property type="component" value="Unassembled WGS sequence"/>
</dbReference>
<dbReference type="Pfam" id="PF01464">
    <property type="entry name" value="SLT"/>
    <property type="match status" value="1"/>
</dbReference>
<dbReference type="EMBL" id="JAGQDD010000037">
    <property type="protein sequence ID" value="MBQ0933629.1"/>
    <property type="molecule type" value="Genomic_DNA"/>
</dbReference>
<dbReference type="InterPro" id="IPR023346">
    <property type="entry name" value="Lysozyme-like_dom_sf"/>
</dbReference>
<accession>A0A940YPT1</accession>
<comment type="caution">
    <text evidence="2">The sequence shown here is derived from an EMBL/GenBank/DDBJ whole genome shotgun (WGS) entry which is preliminary data.</text>
</comment>